<sequence>MAESVPLRMMRPPNPTEERITIPDAAATLSPNHSSRIYDSHNTRLLKFNPLPQTPQPQVSPSVAASESTSEDAAEQVLWRLKLAAYVGPSLWTSEERPAGGIRRSKA</sequence>
<accession>A0A183UD09</accession>
<keyword evidence="3" id="KW-1185">Reference proteome</keyword>
<proteinExistence type="predicted"/>
<gene>
    <name evidence="2" type="ORF">TCNE_LOCUS6379</name>
</gene>
<reference evidence="2 3" key="2">
    <citation type="submission" date="2018-11" db="EMBL/GenBank/DDBJ databases">
        <authorList>
            <consortium name="Pathogen Informatics"/>
        </authorList>
    </citation>
    <scope>NUCLEOTIDE SEQUENCE [LARGE SCALE GENOMIC DNA]</scope>
</reference>
<evidence type="ECO:0000313" key="4">
    <source>
        <dbReference type="WBParaSite" id="TCNE_0000637901-mRNA-1"/>
    </source>
</evidence>
<organism evidence="3 4">
    <name type="scientific">Toxocara canis</name>
    <name type="common">Canine roundworm</name>
    <dbReference type="NCBI Taxonomy" id="6265"/>
    <lineage>
        <taxon>Eukaryota</taxon>
        <taxon>Metazoa</taxon>
        <taxon>Ecdysozoa</taxon>
        <taxon>Nematoda</taxon>
        <taxon>Chromadorea</taxon>
        <taxon>Rhabditida</taxon>
        <taxon>Spirurina</taxon>
        <taxon>Ascaridomorpha</taxon>
        <taxon>Ascaridoidea</taxon>
        <taxon>Toxocaridae</taxon>
        <taxon>Toxocara</taxon>
    </lineage>
</organism>
<protein>
    <submittedName>
        <fullName evidence="2 4">Uncharacterized protein</fullName>
    </submittedName>
</protein>
<dbReference type="WBParaSite" id="TCNE_0000637901-mRNA-1">
    <property type="protein sequence ID" value="TCNE_0000637901-mRNA-1"/>
    <property type="gene ID" value="TCNE_0000637901"/>
</dbReference>
<dbReference type="AlphaFoldDB" id="A0A183UD09"/>
<reference evidence="4" key="1">
    <citation type="submission" date="2016-06" db="UniProtKB">
        <authorList>
            <consortium name="WormBaseParasite"/>
        </authorList>
    </citation>
    <scope>IDENTIFICATION</scope>
</reference>
<feature type="compositionally biased region" description="Low complexity" evidence="1">
    <location>
        <begin position="56"/>
        <end position="68"/>
    </location>
</feature>
<dbReference type="EMBL" id="UYWY01019483">
    <property type="protein sequence ID" value="VDM37694.1"/>
    <property type="molecule type" value="Genomic_DNA"/>
</dbReference>
<name>A0A183UD09_TOXCA</name>
<feature type="region of interest" description="Disordered" evidence="1">
    <location>
        <begin position="41"/>
        <end position="71"/>
    </location>
</feature>
<dbReference type="Proteomes" id="UP000050794">
    <property type="component" value="Unassembled WGS sequence"/>
</dbReference>
<evidence type="ECO:0000256" key="1">
    <source>
        <dbReference type="SAM" id="MobiDB-lite"/>
    </source>
</evidence>
<evidence type="ECO:0000313" key="2">
    <source>
        <dbReference type="EMBL" id="VDM37694.1"/>
    </source>
</evidence>
<evidence type="ECO:0000313" key="3">
    <source>
        <dbReference type="Proteomes" id="UP000050794"/>
    </source>
</evidence>